<protein>
    <submittedName>
        <fullName evidence="1">Uncharacterized protein</fullName>
    </submittedName>
</protein>
<accession>A0A0A9CBJ5</accession>
<name>A0A0A9CBJ5_ARUDO</name>
<sequence>MLSSTLGV</sequence>
<reference evidence="1" key="1">
    <citation type="submission" date="2014-09" db="EMBL/GenBank/DDBJ databases">
        <authorList>
            <person name="Magalhaes I.L.F."/>
            <person name="Oliveira U."/>
            <person name="Santos F.R."/>
            <person name="Vidigal T.H.D.A."/>
            <person name="Brescovit A.D."/>
            <person name="Santos A.J."/>
        </authorList>
    </citation>
    <scope>NUCLEOTIDE SEQUENCE</scope>
    <source>
        <tissue evidence="1">Shoot tissue taken approximately 20 cm above the soil surface</tissue>
    </source>
</reference>
<proteinExistence type="predicted"/>
<evidence type="ECO:0000313" key="1">
    <source>
        <dbReference type="EMBL" id="JAD73644.1"/>
    </source>
</evidence>
<organism evidence="1">
    <name type="scientific">Arundo donax</name>
    <name type="common">Giant reed</name>
    <name type="synonym">Donax arundinaceus</name>
    <dbReference type="NCBI Taxonomy" id="35708"/>
    <lineage>
        <taxon>Eukaryota</taxon>
        <taxon>Viridiplantae</taxon>
        <taxon>Streptophyta</taxon>
        <taxon>Embryophyta</taxon>
        <taxon>Tracheophyta</taxon>
        <taxon>Spermatophyta</taxon>
        <taxon>Magnoliopsida</taxon>
        <taxon>Liliopsida</taxon>
        <taxon>Poales</taxon>
        <taxon>Poaceae</taxon>
        <taxon>PACMAD clade</taxon>
        <taxon>Arundinoideae</taxon>
        <taxon>Arundineae</taxon>
        <taxon>Arundo</taxon>
    </lineage>
</organism>
<dbReference type="EMBL" id="GBRH01224251">
    <property type="protein sequence ID" value="JAD73644.1"/>
    <property type="molecule type" value="Transcribed_RNA"/>
</dbReference>
<reference evidence="1" key="2">
    <citation type="journal article" date="2015" name="Data Brief">
        <title>Shoot transcriptome of the giant reed, Arundo donax.</title>
        <authorList>
            <person name="Barrero R.A."/>
            <person name="Guerrero F.D."/>
            <person name="Moolhuijzen P."/>
            <person name="Goolsby J.A."/>
            <person name="Tidwell J."/>
            <person name="Bellgard S.E."/>
            <person name="Bellgard M.I."/>
        </authorList>
    </citation>
    <scope>NUCLEOTIDE SEQUENCE</scope>
    <source>
        <tissue evidence="1">Shoot tissue taken approximately 20 cm above the soil surface</tissue>
    </source>
</reference>